<dbReference type="OrthoDB" id="7391154at2"/>
<dbReference type="Pfam" id="PF12915">
    <property type="entry name" value="DUF3833"/>
    <property type="match status" value="1"/>
</dbReference>
<keyword evidence="2" id="KW-1185">Reference proteome</keyword>
<dbReference type="AlphaFoldDB" id="A0A1H7UNE9"/>
<organism evidence="1 2">
    <name type="scientific">Sphingomonas palmae</name>
    <dbReference type="NCBI Taxonomy" id="1855283"/>
    <lineage>
        <taxon>Bacteria</taxon>
        <taxon>Pseudomonadati</taxon>
        <taxon>Pseudomonadota</taxon>
        <taxon>Alphaproteobacteria</taxon>
        <taxon>Sphingomonadales</taxon>
        <taxon>Sphingomonadaceae</taxon>
        <taxon>Sphingomonas</taxon>
    </lineage>
</organism>
<dbReference type="STRING" id="1855283.SAMN05216382_3036"/>
<name>A0A1H7UNE9_9SPHN</name>
<protein>
    <recommendedName>
        <fullName evidence="3">DUF3833 family protein</fullName>
    </recommendedName>
</protein>
<dbReference type="InterPro" id="IPR024409">
    <property type="entry name" value="DUF3833"/>
</dbReference>
<evidence type="ECO:0000313" key="2">
    <source>
        <dbReference type="Proteomes" id="UP000199214"/>
    </source>
</evidence>
<proteinExistence type="predicted"/>
<dbReference type="PROSITE" id="PS51257">
    <property type="entry name" value="PROKAR_LIPOPROTEIN"/>
    <property type="match status" value="1"/>
</dbReference>
<gene>
    <name evidence="1" type="ORF">SAMN05216382_3036</name>
</gene>
<dbReference type="RefSeq" id="WP_093007831.1">
    <property type="nucleotide sequence ID" value="NZ_FNZZ01000007.1"/>
</dbReference>
<evidence type="ECO:0000313" key="1">
    <source>
        <dbReference type="EMBL" id="SEL97847.1"/>
    </source>
</evidence>
<dbReference type="Proteomes" id="UP000199214">
    <property type="component" value="Unassembled WGS sequence"/>
</dbReference>
<accession>A0A1H7UNE9</accession>
<sequence>MTTARGRITIRLLVVLAVPFGAAGCVSGAGPLPRAAPEPVFDPAAFFAGETHGVGTLRVVLRGATATDVRGIGRVDAAGTITLDQEVVQGGGAPKHRRWQLRPTGPLRYAGTLTDAVGPVVAITRGNMLEIRFTMRHGLKVEQRLFLQPGGRVALNRMTIRKLGIVVAQLDERIEKQQR</sequence>
<dbReference type="EMBL" id="FNZZ01000007">
    <property type="protein sequence ID" value="SEL97847.1"/>
    <property type="molecule type" value="Genomic_DNA"/>
</dbReference>
<evidence type="ECO:0008006" key="3">
    <source>
        <dbReference type="Google" id="ProtNLM"/>
    </source>
</evidence>
<reference evidence="2" key="1">
    <citation type="submission" date="2016-10" db="EMBL/GenBank/DDBJ databases">
        <authorList>
            <person name="Varghese N."/>
            <person name="Submissions S."/>
        </authorList>
    </citation>
    <scope>NUCLEOTIDE SEQUENCE [LARGE SCALE GENOMIC DNA]</scope>
    <source>
        <strain evidence="2">JS21-1</strain>
    </source>
</reference>